<comment type="similarity">
    <text evidence="1">Belongs to the aspartate/glutamate racemases family.</text>
</comment>
<protein>
    <submittedName>
        <fullName evidence="3">Aspartate/glutamate racemase family protein</fullName>
    </submittedName>
</protein>
<dbReference type="SUPFAM" id="SSF53681">
    <property type="entry name" value="Aspartate/glutamate racemase"/>
    <property type="match status" value="2"/>
</dbReference>
<evidence type="ECO:0000256" key="1">
    <source>
        <dbReference type="ARBA" id="ARBA00007847"/>
    </source>
</evidence>
<dbReference type="PANTHER" id="PTHR21198:SF7">
    <property type="entry name" value="ASPARTATE-GLUTAMATE RACEMASE FAMILY"/>
    <property type="match status" value="1"/>
</dbReference>
<dbReference type="PANTHER" id="PTHR21198">
    <property type="entry name" value="GLUTAMATE RACEMASE"/>
    <property type="match status" value="1"/>
</dbReference>
<dbReference type="InterPro" id="IPR004380">
    <property type="entry name" value="Asp_race"/>
</dbReference>
<evidence type="ECO:0000313" key="4">
    <source>
        <dbReference type="Proteomes" id="UP001500582"/>
    </source>
</evidence>
<proteinExistence type="inferred from homology"/>
<dbReference type="InterPro" id="IPR001920">
    <property type="entry name" value="Asp/Glu_race"/>
</dbReference>
<dbReference type="Gene3D" id="3.40.50.1860">
    <property type="match status" value="2"/>
</dbReference>
<evidence type="ECO:0000313" key="3">
    <source>
        <dbReference type="EMBL" id="GAA4315387.1"/>
    </source>
</evidence>
<reference evidence="4" key="1">
    <citation type="journal article" date="2019" name="Int. J. Syst. Evol. Microbiol.">
        <title>The Global Catalogue of Microorganisms (GCM) 10K type strain sequencing project: providing services to taxonomists for standard genome sequencing and annotation.</title>
        <authorList>
            <consortium name="The Broad Institute Genomics Platform"/>
            <consortium name="The Broad Institute Genome Sequencing Center for Infectious Disease"/>
            <person name="Wu L."/>
            <person name="Ma J."/>
        </authorList>
    </citation>
    <scope>NUCLEOTIDE SEQUENCE [LARGE SCALE GENOMIC DNA]</scope>
    <source>
        <strain evidence="4">JCM 17705</strain>
    </source>
</reference>
<dbReference type="Proteomes" id="UP001500582">
    <property type="component" value="Unassembled WGS sequence"/>
</dbReference>
<dbReference type="InterPro" id="IPR015942">
    <property type="entry name" value="Asp/Glu/hydantoin_racemase"/>
</dbReference>
<dbReference type="Pfam" id="PF01177">
    <property type="entry name" value="Asp_Glu_race"/>
    <property type="match status" value="1"/>
</dbReference>
<sequence length="235" mass="25779">MKIIGLIGGMSWESSALYYRHINKMVHQQLGGIHSAQIQMHSVDYDPIVEMGRVGNWQGVADITTDIAVKLEASGAECILICCNTVHRIADEVEQKISIPLIHIADVTGEAIQKAGLTKIALLGTKFTMEGDFFKSRILQKFGIDTIVPNDADRDYLHDAIRNEFCNGIFSDSTKQHIITIINKMVSEGAQGVILGCTELPILISPEDCSIPVFDTTLIHSQAAVKFSLEELAVV</sequence>
<dbReference type="NCBIfam" id="TIGR00035">
    <property type="entry name" value="asp_race"/>
    <property type="match status" value="1"/>
</dbReference>
<dbReference type="InterPro" id="IPR033134">
    <property type="entry name" value="Asp/Glu_racemase_AS_2"/>
</dbReference>
<keyword evidence="4" id="KW-1185">Reference proteome</keyword>
<dbReference type="RefSeq" id="WP_345210101.1">
    <property type="nucleotide sequence ID" value="NZ_BAABFT010000002.1"/>
</dbReference>
<dbReference type="PROSITE" id="PS00924">
    <property type="entry name" value="ASP_GLU_RACEMASE_2"/>
    <property type="match status" value="1"/>
</dbReference>
<dbReference type="EMBL" id="BAABFT010000002">
    <property type="protein sequence ID" value="GAA4315387.1"/>
    <property type="molecule type" value="Genomic_DNA"/>
</dbReference>
<name>A0ABP8G1Z8_9SPHI</name>
<accession>A0ABP8G1Z8</accession>
<organism evidence="3 4">
    <name type="scientific">Mucilaginibacter gynuensis</name>
    <dbReference type="NCBI Taxonomy" id="1302236"/>
    <lineage>
        <taxon>Bacteria</taxon>
        <taxon>Pseudomonadati</taxon>
        <taxon>Bacteroidota</taxon>
        <taxon>Sphingobacteriia</taxon>
        <taxon>Sphingobacteriales</taxon>
        <taxon>Sphingobacteriaceae</taxon>
        <taxon>Mucilaginibacter</taxon>
    </lineage>
</organism>
<gene>
    <name evidence="3" type="ORF">GCM10023149_11980</name>
</gene>
<evidence type="ECO:0000256" key="2">
    <source>
        <dbReference type="ARBA" id="ARBA00023235"/>
    </source>
</evidence>
<comment type="caution">
    <text evidence="3">The sequence shown here is derived from an EMBL/GenBank/DDBJ whole genome shotgun (WGS) entry which is preliminary data.</text>
</comment>
<keyword evidence="2" id="KW-0413">Isomerase</keyword>